<dbReference type="AlphaFoldDB" id="A0A0A9AWZ3"/>
<proteinExistence type="predicted"/>
<name>A0A0A9AWZ3_ARUDO</name>
<accession>A0A0A9AWZ3</accession>
<sequence>MLPCFHLFYSYSTHLSSMLDVTYGKYSPYRYSSL</sequence>
<organism evidence="1">
    <name type="scientific">Arundo donax</name>
    <name type="common">Giant reed</name>
    <name type="synonym">Donax arundinaceus</name>
    <dbReference type="NCBI Taxonomy" id="35708"/>
    <lineage>
        <taxon>Eukaryota</taxon>
        <taxon>Viridiplantae</taxon>
        <taxon>Streptophyta</taxon>
        <taxon>Embryophyta</taxon>
        <taxon>Tracheophyta</taxon>
        <taxon>Spermatophyta</taxon>
        <taxon>Magnoliopsida</taxon>
        <taxon>Liliopsida</taxon>
        <taxon>Poales</taxon>
        <taxon>Poaceae</taxon>
        <taxon>PACMAD clade</taxon>
        <taxon>Arundinoideae</taxon>
        <taxon>Arundineae</taxon>
        <taxon>Arundo</taxon>
    </lineage>
</organism>
<reference evidence="1" key="1">
    <citation type="submission" date="2014-09" db="EMBL/GenBank/DDBJ databases">
        <authorList>
            <person name="Magalhaes I.L.F."/>
            <person name="Oliveira U."/>
            <person name="Santos F.R."/>
            <person name="Vidigal T.H.D.A."/>
            <person name="Brescovit A.D."/>
            <person name="Santos A.J."/>
        </authorList>
    </citation>
    <scope>NUCLEOTIDE SEQUENCE</scope>
    <source>
        <tissue evidence="1">Shoot tissue taken approximately 20 cm above the soil surface</tissue>
    </source>
</reference>
<dbReference type="EMBL" id="GBRH01243482">
    <property type="protein sequence ID" value="JAD54413.1"/>
    <property type="molecule type" value="Transcribed_RNA"/>
</dbReference>
<reference evidence="1" key="2">
    <citation type="journal article" date="2015" name="Data Brief">
        <title>Shoot transcriptome of the giant reed, Arundo donax.</title>
        <authorList>
            <person name="Barrero R.A."/>
            <person name="Guerrero F.D."/>
            <person name="Moolhuijzen P."/>
            <person name="Goolsby J.A."/>
            <person name="Tidwell J."/>
            <person name="Bellgard S.E."/>
            <person name="Bellgard M.I."/>
        </authorList>
    </citation>
    <scope>NUCLEOTIDE SEQUENCE</scope>
    <source>
        <tissue evidence="1">Shoot tissue taken approximately 20 cm above the soil surface</tissue>
    </source>
</reference>
<protein>
    <submittedName>
        <fullName evidence="1">Uncharacterized protein</fullName>
    </submittedName>
</protein>
<evidence type="ECO:0000313" key="1">
    <source>
        <dbReference type="EMBL" id="JAD54413.1"/>
    </source>
</evidence>